<dbReference type="EMBL" id="CP007141">
    <property type="protein sequence ID" value="AJC74023.1"/>
    <property type="molecule type" value="Genomic_DNA"/>
</dbReference>
<dbReference type="InterPro" id="IPR050985">
    <property type="entry name" value="Alpha-glycosidase_related"/>
</dbReference>
<dbReference type="CDD" id="cd14791">
    <property type="entry name" value="GH36"/>
    <property type="match status" value="1"/>
</dbReference>
<name>A0A0X1KRZ5_9THEM</name>
<evidence type="ECO:0000313" key="4">
    <source>
        <dbReference type="EMBL" id="AJC74023.1"/>
    </source>
</evidence>
<dbReference type="Gene3D" id="3.20.20.70">
    <property type="entry name" value="Aldolase class I"/>
    <property type="match status" value="1"/>
</dbReference>
<dbReference type="GO" id="GO:0004557">
    <property type="term" value="F:alpha-galactosidase activity"/>
    <property type="evidence" value="ECO:0007669"/>
    <property type="project" value="InterPro"/>
</dbReference>
<dbReference type="PaxDb" id="1123384-AJ81_07275"/>
<dbReference type="AlphaFoldDB" id="A0A0X1KRZ5"/>
<keyword evidence="5" id="KW-1185">Reference proteome</keyword>
<dbReference type="InterPro" id="IPR002252">
    <property type="entry name" value="Glyco_hydro_36"/>
</dbReference>
<proteinExistence type="predicted"/>
<evidence type="ECO:0000256" key="2">
    <source>
        <dbReference type="ARBA" id="ARBA00023295"/>
    </source>
</evidence>
<dbReference type="PATRIC" id="fig|1123384.7.peg.1462"/>
<dbReference type="GO" id="GO:0030246">
    <property type="term" value="F:carbohydrate binding"/>
    <property type="evidence" value="ECO:0007669"/>
    <property type="project" value="InterPro"/>
</dbReference>
<dbReference type="Pfam" id="PF22676">
    <property type="entry name" value="GalA_N"/>
    <property type="match status" value="1"/>
</dbReference>
<dbReference type="InterPro" id="IPR011013">
    <property type="entry name" value="Gal_mutarotase_sf_dom"/>
</dbReference>
<dbReference type="Proteomes" id="UP000077469">
    <property type="component" value="Chromosome"/>
</dbReference>
<sequence length="524" mass="60691">MEIFGRKMMEGELKVETKDFSLKAELRKTDFGWILNGWLKGKVGRIEIFRTKAPKRAFLNNWQSWGPCRMMDLGQFQVGSVDKDWQYAVSLVPELLERTLLSDYFVAEDGKLYGFLTSKFAHPFFAFEDQDLVAYLEYFDTFFEDYVPLETFVLMENSDNYELLTRYAEMVAKQNEARFKEDRFTGWCSWYHYFLDLTWPEVLKNLELARKYSVRVFQIDDGYEADIGDWLDTKEGFPKLDEIAKTILEKGFEPGIWTAPFSVSETSKLFQQHPDWVVKKNGAPKLAYRNWNRKIYALDLSREDVKKWLFDLFSSLRQMGFSYFKIDFLFAGAIPGERFRPISPVEAFREGLRVIRKAVGDAFVLGCGSPLLPAVGLVDGMRIGPDTAPYWGEDLPDRGIPAAKWALRNAITRSFMNRRLWQNDPDCLLLRSQKTELSQTEREIYAYTCAVLDNMIILSDDLSLYDDSSDRIFQQTLRLLGGRAKVLNVFNDEPSYLIEAFGTKSGDVKLEVNLTDKTFTLKGS</sequence>
<dbReference type="PANTHER" id="PTHR43053:SF3">
    <property type="entry name" value="ALPHA-GALACTOSIDASE C-RELATED"/>
    <property type="match status" value="1"/>
</dbReference>
<feature type="domain" description="Alpha-galactosidase N-terminal" evidence="3">
    <location>
        <begin position="26"/>
        <end position="156"/>
    </location>
</feature>
<dbReference type="InterPro" id="IPR017853">
    <property type="entry name" value="GH"/>
</dbReference>
<dbReference type="STRING" id="1123384.AJ81_07275"/>
<evidence type="ECO:0000259" key="3">
    <source>
        <dbReference type="Pfam" id="PF22676"/>
    </source>
</evidence>
<keyword evidence="2" id="KW-0326">Glycosidase</keyword>
<dbReference type="Pfam" id="PF02065">
    <property type="entry name" value="Melibiase"/>
    <property type="match status" value="1"/>
</dbReference>
<evidence type="ECO:0000256" key="1">
    <source>
        <dbReference type="ARBA" id="ARBA00022801"/>
    </source>
</evidence>
<organism evidence="4 5">
    <name type="scientific">Pseudothermotoga hypogea DSM 11164 = NBRC 106472</name>
    <dbReference type="NCBI Taxonomy" id="1123384"/>
    <lineage>
        <taxon>Bacteria</taxon>
        <taxon>Thermotogati</taxon>
        <taxon>Thermotogota</taxon>
        <taxon>Thermotogae</taxon>
        <taxon>Thermotogales</taxon>
        <taxon>Thermotogaceae</taxon>
        <taxon>Pseudothermotoga</taxon>
    </lineage>
</organism>
<dbReference type="InterPro" id="IPR013785">
    <property type="entry name" value="Aldolase_TIM"/>
</dbReference>
<dbReference type="SUPFAM" id="SSF51445">
    <property type="entry name" value="(Trans)glycosidases"/>
    <property type="match status" value="1"/>
</dbReference>
<accession>A0A0X1KRZ5</accession>
<dbReference type="OrthoDB" id="9758822at2"/>
<reference evidence="4 5" key="1">
    <citation type="submission" date="2014-01" db="EMBL/GenBank/DDBJ databases">
        <title>Genome sequencing of Thermotog hypogea.</title>
        <authorList>
            <person name="Zhang X."/>
            <person name="Alvare G."/>
            <person name="Fristensky B."/>
            <person name="Chen L."/>
            <person name="Suen T."/>
            <person name="Chen Q."/>
            <person name="Ma K."/>
        </authorList>
    </citation>
    <scope>NUCLEOTIDE SEQUENCE [LARGE SCALE GENOMIC DNA]</scope>
    <source>
        <strain evidence="4 5">DSM 11164</strain>
    </source>
</reference>
<dbReference type="PANTHER" id="PTHR43053">
    <property type="entry name" value="GLYCOSIDASE FAMILY 31"/>
    <property type="match status" value="1"/>
</dbReference>
<dbReference type="SUPFAM" id="SSF74650">
    <property type="entry name" value="Galactose mutarotase-like"/>
    <property type="match status" value="1"/>
</dbReference>
<gene>
    <name evidence="4" type="ORF">AJ81_07275</name>
</gene>
<keyword evidence="1" id="KW-0378">Hydrolase</keyword>
<evidence type="ECO:0000313" key="5">
    <source>
        <dbReference type="Proteomes" id="UP000077469"/>
    </source>
</evidence>
<protein>
    <submittedName>
        <fullName evidence="4">Alpha-galactosidase</fullName>
    </submittedName>
</protein>
<dbReference type="KEGG" id="phy:AJ81_07275"/>
<dbReference type="RefSeq" id="WP_031504328.1">
    <property type="nucleotide sequence ID" value="NC_022795.1"/>
</dbReference>
<dbReference type="InterPro" id="IPR055092">
    <property type="entry name" value="GalA_N"/>
</dbReference>
<dbReference type="GO" id="GO:0016052">
    <property type="term" value="P:carbohydrate catabolic process"/>
    <property type="evidence" value="ECO:0007669"/>
    <property type="project" value="InterPro"/>
</dbReference>